<comment type="caution">
    <text evidence="3">The sequence shown here is derived from an EMBL/GenBank/DDBJ whole genome shotgun (WGS) entry which is preliminary data.</text>
</comment>
<evidence type="ECO:0000259" key="2">
    <source>
        <dbReference type="Pfam" id="PF13205"/>
    </source>
</evidence>
<gene>
    <name evidence="3" type="ORF">HZF10_10575</name>
</gene>
<evidence type="ECO:0000313" key="3">
    <source>
        <dbReference type="EMBL" id="NYA71367.1"/>
    </source>
</evidence>
<dbReference type="Proteomes" id="UP000535020">
    <property type="component" value="Unassembled WGS sequence"/>
</dbReference>
<dbReference type="InterPro" id="IPR032812">
    <property type="entry name" value="SbsA_Ig"/>
</dbReference>
<organism evidence="3 4">
    <name type="scientific">Flavobacterium agri</name>
    <dbReference type="NCBI Taxonomy" id="2743471"/>
    <lineage>
        <taxon>Bacteria</taxon>
        <taxon>Pseudomonadati</taxon>
        <taxon>Bacteroidota</taxon>
        <taxon>Flavobacteriia</taxon>
        <taxon>Flavobacteriales</taxon>
        <taxon>Flavobacteriaceae</taxon>
        <taxon>Flavobacterium</taxon>
    </lineage>
</organism>
<keyword evidence="4" id="KW-1185">Reference proteome</keyword>
<dbReference type="Pfam" id="PF13205">
    <property type="entry name" value="Big_5"/>
    <property type="match status" value="1"/>
</dbReference>
<feature type="domain" description="SbsA Ig-like" evidence="2">
    <location>
        <begin position="18"/>
        <end position="119"/>
    </location>
</feature>
<name>A0A7Y8Y2K8_9FLAO</name>
<dbReference type="EMBL" id="JACBJI010000004">
    <property type="protein sequence ID" value="NYA71367.1"/>
    <property type="molecule type" value="Genomic_DNA"/>
</dbReference>
<dbReference type="AlphaFoldDB" id="A0A7Y8Y2K8"/>
<protein>
    <submittedName>
        <fullName evidence="3">Ig-like domain-containing protein</fullName>
    </submittedName>
</protein>
<sequence>MAFVGCAKRGTITGGSKDTVAPELLQSIPENFSKNFKGKSFKLVFDEYVKMKDINKQLIVSPPLKYEPTIIPSTAAKSFTITIKDTLQPNTTYSFNFGQSLQDNNEGNPYSQFRYVFSTGDYIDSLKIGGKIKDAFAKKADNFVSVMLYEVDSTFNDSVIYKKPPRYITNTLDSLTSWKIENIKAGKYLLIALKDNNNNKYDPKSDKIAFQKDFVTVPSDTLYELEIFKEAIPFKALRPTLDAGHKFLVGIEGDPKDMKAVVKNGSETLKTAITQVPDKDSVNVWFPRVKADSLQLNIEKDNFKSSYWVKIKSQKKDTLSFSPRQTGTLPLRGTFGLETSIPLSKIDASKISVTTKDSTVKFTSKYDEFTRLLELDFKKNPLEKYTIQILPEGLTDFYESTNKDTLTYKLSTKNTSDYGNLRVTLENAKRFPIIVELTDTKGKVKYSEYTGTANVVDFNAIDPASYTLRIIYDDNKNRKWDAGNYLQKRQAEEVIYFPKDIEVRANWDVDQPFSLP</sequence>
<keyword evidence="1" id="KW-0732">Signal</keyword>
<evidence type="ECO:0000256" key="1">
    <source>
        <dbReference type="ARBA" id="ARBA00022729"/>
    </source>
</evidence>
<reference evidence="3 4" key="1">
    <citation type="submission" date="2020-07" db="EMBL/GenBank/DDBJ databases">
        <authorList>
            <person name="Sun Q."/>
        </authorList>
    </citation>
    <scope>NUCLEOTIDE SEQUENCE [LARGE SCALE GENOMIC DNA]</scope>
    <source>
        <strain evidence="3 4">MAH-1</strain>
    </source>
</reference>
<accession>A0A7Y8Y2K8</accession>
<evidence type="ECO:0000313" key="4">
    <source>
        <dbReference type="Proteomes" id="UP000535020"/>
    </source>
</evidence>
<proteinExistence type="predicted"/>